<feature type="domain" description="Rab-GAP TBC" evidence="3">
    <location>
        <begin position="216"/>
        <end position="423"/>
    </location>
</feature>
<dbReference type="AlphaFoldDB" id="A0A0K9P6P0"/>
<sequence>MKTKKAAGIEHKRDAYGFSVRPQHLQRYKEYADIYQVEEVERSNRWSDFLRRQAESGETPSNGFSIDQHQTSSNGIKCALEEGLLGFNKHDPSYSNGVLKDETSLHKMNIWSLIRPSLGGIEQMMSYRVKKKNDFVEQEQDTSINNFHLTSDNEQKSSKEVVEYESDEEFYDVEKSDSSLETSSTESVNNDIAGNGVSPVSCFSSKEELQNLVRGGLPMALRGELWQAFVGVKIRREEGYYHRLLAKKSNSLNNNESDVVSPSSGTNEELITSPEKWKGQIEKDLPRTFPGHPALDEDGRDALRRLLTAYARHNPSVGYCQAMNFFAGLLLLLMPEENAFWALTAIIDDYFEGYYSEEMIESQVDQLVFEELVRQKFPKLVNHLDCLGVQVAWVSGPWFLSIFVNMLPWESVLRVWDVLLFDGNCVMLFRTALALMELYGPALVTTKDAGDAMTLLQSLAGSTFDSSQLVLTACMGYQAINEIKLLELRDKHRPTILEAMEERSKGVRAWKDSKGLASKLYSFKHDPGTLLMETASKECAREVLVNGEAEVDSVPDLKEQVVWLKVELCKILEEKRSVILRAEELETALMEMVKQDNRRFLSAKVEKLEQEVTVLQHALAENQEQENAMLKVLMRVEHEQRMMEDARLFAEQDASAQRYAAQMLQEKYEEAMVLLSQMEKRAVMAETMLEATIQYQSSQVRAHQPHSSPRALQSMGDSAQDIQNRKGSMLSRPFGIGWRDKNKEIPNTEEAISNPPPQTE</sequence>
<reference evidence="5" key="1">
    <citation type="journal article" date="2016" name="Nature">
        <title>The genome of the seagrass Zostera marina reveals angiosperm adaptation to the sea.</title>
        <authorList>
            <person name="Olsen J.L."/>
            <person name="Rouze P."/>
            <person name="Verhelst B."/>
            <person name="Lin Y.-C."/>
            <person name="Bayer T."/>
            <person name="Collen J."/>
            <person name="Dattolo E."/>
            <person name="De Paoli E."/>
            <person name="Dittami S."/>
            <person name="Maumus F."/>
            <person name="Michel G."/>
            <person name="Kersting A."/>
            <person name="Lauritano C."/>
            <person name="Lohaus R."/>
            <person name="Toepel M."/>
            <person name="Tonon T."/>
            <person name="Vanneste K."/>
            <person name="Amirebrahimi M."/>
            <person name="Brakel J."/>
            <person name="Bostroem C."/>
            <person name="Chovatia M."/>
            <person name="Grimwood J."/>
            <person name="Jenkins J.W."/>
            <person name="Jueterbock A."/>
            <person name="Mraz A."/>
            <person name="Stam W.T."/>
            <person name="Tice H."/>
            <person name="Bornberg-Bauer E."/>
            <person name="Green P.J."/>
            <person name="Pearson G.A."/>
            <person name="Procaccini G."/>
            <person name="Duarte C.M."/>
            <person name="Schmutz J."/>
            <person name="Reusch T.B.H."/>
            <person name="Van de Peer Y."/>
        </authorList>
    </citation>
    <scope>NUCLEOTIDE SEQUENCE [LARGE SCALE GENOMIC DNA]</scope>
    <source>
        <strain evidence="5">cv. Finnish</strain>
    </source>
</reference>
<dbReference type="PANTHER" id="PTHR47219:SF20">
    <property type="entry name" value="TBC1 DOMAIN FAMILY MEMBER 2B"/>
    <property type="match status" value="1"/>
</dbReference>
<dbReference type="SUPFAM" id="SSF47923">
    <property type="entry name" value="Ypt/Rab-GAP domain of gyp1p"/>
    <property type="match status" value="2"/>
</dbReference>
<evidence type="ECO:0000256" key="2">
    <source>
        <dbReference type="SAM" id="MobiDB-lite"/>
    </source>
</evidence>
<comment type="caution">
    <text evidence="4">The sequence shown here is derived from an EMBL/GenBank/DDBJ whole genome shotgun (WGS) entry which is preliminary data.</text>
</comment>
<feature type="compositionally biased region" description="Polar residues" evidence="2">
    <location>
        <begin position="698"/>
        <end position="726"/>
    </location>
</feature>
<feature type="region of interest" description="Disordered" evidence="2">
    <location>
        <begin position="698"/>
        <end position="760"/>
    </location>
</feature>
<dbReference type="GO" id="GO:0005096">
    <property type="term" value="F:GTPase activator activity"/>
    <property type="evidence" value="ECO:0000318"/>
    <property type="project" value="GO_Central"/>
</dbReference>
<dbReference type="EMBL" id="LFYR01001110">
    <property type="protein sequence ID" value="KMZ64681.1"/>
    <property type="molecule type" value="Genomic_DNA"/>
</dbReference>
<name>A0A0K9P6P0_ZOSMR</name>
<evidence type="ECO:0000313" key="5">
    <source>
        <dbReference type="Proteomes" id="UP000036987"/>
    </source>
</evidence>
<dbReference type="Gene3D" id="1.10.8.270">
    <property type="entry name" value="putative rabgap domain of human tbc1 domain family member 14 like domains"/>
    <property type="match status" value="1"/>
</dbReference>
<dbReference type="SMART" id="SM00164">
    <property type="entry name" value="TBC"/>
    <property type="match status" value="1"/>
</dbReference>
<dbReference type="InterPro" id="IPR035969">
    <property type="entry name" value="Rab-GAP_TBC_sf"/>
</dbReference>
<gene>
    <name evidence="4" type="ORF">ZOSMA_353G00070</name>
</gene>
<dbReference type="FunFam" id="1.10.472.80:FF:000013">
    <property type="entry name" value="TBC1 domain family member 8B"/>
    <property type="match status" value="1"/>
</dbReference>
<organism evidence="4 5">
    <name type="scientific">Zostera marina</name>
    <name type="common">Eelgrass</name>
    <dbReference type="NCBI Taxonomy" id="29655"/>
    <lineage>
        <taxon>Eukaryota</taxon>
        <taxon>Viridiplantae</taxon>
        <taxon>Streptophyta</taxon>
        <taxon>Embryophyta</taxon>
        <taxon>Tracheophyta</taxon>
        <taxon>Spermatophyta</taxon>
        <taxon>Magnoliopsida</taxon>
        <taxon>Liliopsida</taxon>
        <taxon>Zosteraceae</taxon>
        <taxon>Zostera</taxon>
    </lineage>
</organism>
<keyword evidence="5" id="KW-1185">Reference proteome</keyword>
<evidence type="ECO:0000259" key="3">
    <source>
        <dbReference type="PROSITE" id="PS50086"/>
    </source>
</evidence>
<dbReference type="InterPro" id="IPR000195">
    <property type="entry name" value="Rab-GAP-TBC_dom"/>
</dbReference>
<dbReference type="Pfam" id="PF00566">
    <property type="entry name" value="RabGAP-TBC"/>
    <property type="match status" value="1"/>
</dbReference>
<dbReference type="OrthoDB" id="17687at2759"/>
<dbReference type="PANTHER" id="PTHR47219">
    <property type="entry name" value="RAB GTPASE-ACTIVATING PROTEIN 1-LIKE"/>
    <property type="match status" value="1"/>
</dbReference>
<dbReference type="OMA" id="GYQDVHE"/>
<proteinExistence type="predicted"/>
<dbReference type="PROSITE" id="PS50086">
    <property type="entry name" value="TBC_RABGAP"/>
    <property type="match status" value="1"/>
</dbReference>
<evidence type="ECO:0000313" key="4">
    <source>
        <dbReference type="EMBL" id="KMZ64681.1"/>
    </source>
</evidence>
<dbReference type="Proteomes" id="UP000036987">
    <property type="component" value="Unassembled WGS sequence"/>
</dbReference>
<dbReference type="Gene3D" id="1.10.472.80">
    <property type="entry name" value="Ypt/Rab-GAP domain of gyp1p, domain 3"/>
    <property type="match status" value="1"/>
</dbReference>
<dbReference type="InterPro" id="IPR050302">
    <property type="entry name" value="Rab_GAP_TBC_domain"/>
</dbReference>
<dbReference type="FunFam" id="1.10.8.270:FF:000018">
    <property type="entry name" value="Ypt/Rab-GAP domain of gyp1p superfamily protein"/>
    <property type="match status" value="1"/>
</dbReference>
<dbReference type="STRING" id="29655.A0A0K9P6P0"/>
<protein>
    <submittedName>
        <fullName evidence="4">TBC1 domain family member 8B</fullName>
    </submittedName>
</protein>
<feature type="coiled-coil region" evidence="1">
    <location>
        <begin position="598"/>
        <end position="625"/>
    </location>
</feature>
<accession>A0A0K9P6P0</accession>
<keyword evidence="1" id="KW-0175">Coiled coil</keyword>
<evidence type="ECO:0000256" key="1">
    <source>
        <dbReference type="SAM" id="Coils"/>
    </source>
</evidence>